<dbReference type="KEGG" id="lmv:Y193_12565"/>
<dbReference type="EMBL" id="AALGDA010000150">
    <property type="protein sequence ID" value="ECY9784556.1"/>
    <property type="molecule type" value="Genomic_DNA"/>
</dbReference>
<evidence type="ECO:0000313" key="24">
    <source>
        <dbReference type="EMBL" id="EDO0985549.1"/>
    </source>
</evidence>
<evidence type="ECO:0000313" key="33">
    <source>
        <dbReference type="Proteomes" id="UP000336166"/>
    </source>
</evidence>
<dbReference type="EMBL" id="AAAIXK010000006">
    <property type="protein sequence ID" value="EAC5550969.1"/>
    <property type="molecule type" value="Genomic_DNA"/>
</dbReference>
<keyword evidence="2" id="KW-0732">Signal</keyword>
<reference evidence="30 31" key="2">
    <citation type="journal article" date="2018" name="BMC Genomics">
        <title>Genes significantly associated with lineage II food isolates of Listeria monocytogenes.</title>
        <authorList>
            <person name="Pirone-Davies C."/>
            <person name="Chen Y."/>
            <person name="Pightling A."/>
            <person name="Ryan G."/>
            <person name="Wang Y."/>
            <person name="Yao K."/>
            <person name="Hoffmann M."/>
            <person name="Allard M.W."/>
        </authorList>
    </citation>
    <scope>NUCLEOTIDE SEQUENCE [LARGE SCALE GENOMIC DNA]</scope>
    <source>
        <strain evidence="30 31">PNUSAL000550</strain>
    </source>
</reference>
<evidence type="ECO:0000313" key="23">
    <source>
        <dbReference type="EMBL" id="EDN9835594.1"/>
    </source>
</evidence>
<accession>A0A0B8RDT5</accession>
<evidence type="ECO:0000313" key="55">
    <source>
        <dbReference type="Proteomes" id="UP000566721"/>
    </source>
</evidence>
<dbReference type="EMBL" id="AACJYH010000001">
    <property type="protein sequence ID" value="EAK8896353.1"/>
    <property type="molecule type" value="Genomic_DNA"/>
</dbReference>
<evidence type="ECO:0000313" key="16">
    <source>
        <dbReference type="EMBL" id="EAG6167931.1"/>
    </source>
</evidence>
<evidence type="ECO:0000313" key="54">
    <source>
        <dbReference type="Proteomes" id="UP000549379"/>
    </source>
</evidence>
<dbReference type="Proteomes" id="UP000455569">
    <property type="component" value="Unassembled WGS sequence"/>
</dbReference>
<dbReference type="EMBL" id="AANDSR010000001">
    <property type="protein sequence ID" value="EDN9835594.1"/>
    <property type="molecule type" value="Genomic_DNA"/>
</dbReference>
<dbReference type="Proteomes" id="UP000525850">
    <property type="component" value="Unassembled WGS sequence"/>
</dbReference>
<protein>
    <submittedName>
        <fullName evidence="12">Uncharacterized protein</fullName>
    </submittedName>
</protein>
<dbReference type="EMBL" id="MJTJ01000019">
    <property type="protein sequence ID" value="OET48667.1"/>
    <property type="molecule type" value="Genomic_DNA"/>
</dbReference>
<dbReference type="Proteomes" id="UP000540117">
    <property type="component" value="Unassembled WGS sequence"/>
</dbReference>
<dbReference type="EMBL" id="AABBAW010000001">
    <property type="protein sequence ID" value="EAG2514161.1"/>
    <property type="molecule type" value="Genomic_DNA"/>
</dbReference>
<keyword evidence="1" id="KW-1133">Transmembrane helix</keyword>
<dbReference type="EMBL" id="MJTJ01000023">
    <property type="protein sequence ID" value="OET47864.1"/>
    <property type="molecule type" value="Genomic_DNA"/>
</dbReference>
<keyword evidence="1" id="KW-0812">Transmembrane</keyword>
<dbReference type="EMBL" id="AANEHK010000004">
    <property type="protein sequence ID" value="EDO0985549.1"/>
    <property type="molecule type" value="Genomic_DNA"/>
</dbReference>
<evidence type="ECO:0000313" key="39">
    <source>
        <dbReference type="Proteomes" id="UP000368512"/>
    </source>
</evidence>
<evidence type="ECO:0000313" key="9">
    <source>
        <dbReference type="EMBL" id="EAE2354734.1"/>
    </source>
</evidence>
<feature type="chain" id="PRO_5015035059" evidence="2">
    <location>
        <begin position="32"/>
        <end position="223"/>
    </location>
</feature>
<dbReference type="Proteomes" id="UP000365297">
    <property type="component" value="Unassembled WGS sequence"/>
</dbReference>
<dbReference type="EMBL" id="AABCVX010000001">
    <property type="protein sequence ID" value="EAG6167931.1"/>
    <property type="molecule type" value="Genomic_DNA"/>
</dbReference>
<evidence type="ECO:0000313" key="30">
    <source>
        <dbReference type="EMBL" id="RKA11062.1"/>
    </source>
</evidence>
<dbReference type="EMBL" id="AAAKQF010000005">
    <property type="protein sequence ID" value="EAC9040351.1"/>
    <property type="molecule type" value="Genomic_DNA"/>
</dbReference>
<evidence type="ECO:0000313" key="6">
    <source>
        <dbReference type="EMBL" id="EAC7479224.1"/>
    </source>
</evidence>
<evidence type="ECO:0000313" key="22">
    <source>
        <dbReference type="EMBL" id="EDN7713705.1"/>
    </source>
</evidence>
<dbReference type="EMBL" id="DAAEEB010000005">
    <property type="protein sequence ID" value="HAA8053275.1"/>
    <property type="molecule type" value="Genomic_DNA"/>
</dbReference>
<evidence type="ECO:0000313" key="43">
    <source>
        <dbReference type="Proteomes" id="UP000478682"/>
    </source>
</evidence>
<reference evidence="47 53" key="6">
    <citation type="submission" date="2019-04" db="EMBL/GenBank/DDBJ databases">
        <authorList>
            <consortium name="GenomeTrakr network: Whole genome sequencing for foodborne pathogen traceback"/>
        </authorList>
    </citation>
    <scope>NUCLEOTIDE SEQUENCE [LARGE SCALE GENOMIC DNA]</scope>
    <source>
        <strain evidence="17 53">CFSAN004300</strain>
        <strain evidence="18 47">CFSAN072474</strain>
    </source>
</reference>
<evidence type="ECO:0000313" key="50">
    <source>
        <dbReference type="Proteomes" id="UP000528151"/>
    </source>
</evidence>
<evidence type="ECO:0000313" key="42">
    <source>
        <dbReference type="Proteomes" id="UP000467536"/>
    </source>
</evidence>
<evidence type="ECO:0000313" key="17">
    <source>
        <dbReference type="EMBL" id="EAG6990513.1"/>
    </source>
</evidence>
<evidence type="ECO:0000313" key="48">
    <source>
        <dbReference type="Proteomes" id="UP000525850"/>
    </source>
</evidence>
<dbReference type="EMBL" id="AAAMZD010000001">
    <property type="protein sequence ID" value="EAD3791753.1"/>
    <property type="molecule type" value="Genomic_DNA"/>
</dbReference>
<dbReference type="EMBL" id="AANCRK010000001">
    <property type="protein sequence ID" value="EDN7713705.1"/>
    <property type="molecule type" value="Genomic_DNA"/>
</dbReference>
<dbReference type="Proteomes" id="UP000354255">
    <property type="component" value="Unassembled WGS sequence"/>
</dbReference>
<dbReference type="Proteomes" id="UP000840039">
    <property type="component" value="Unassembled WGS sequence"/>
</dbReference>
<dbReference type="Proteomes" id="UP000489121">
    <property type="component" value="Unassembled WGS sequence"/>
</dbReference>
<evidence type="ECO:0000313" key="19">
    <source>
        <dbReference type="EMBL" id="EAH4241019.1"/>
    </source>
</evidence>
<evidence type="ECO:0000313" key="31">
    <source>
        <dbReference type="Proteomes" id="UP000272537"/>
    </source>
</evidence>
<evidence type="ECO:0000256" key="2">
    <source>
        <dbReference type="SAM" id="SignalP"/>
    </source>
</evidence>
<evidence type="ECO:0000313" key="8">
    <source>
        <dbReference type="EMBL" id="EAD3791753.1"/>
    </source>
</evidence>
<dbReference type="Proteomes" id="UP000467536">
    <property type="component" value="Unassembled WGS sequence"/>
</dbReference>
<evidence type="ECO:0000313" key="53">
    <source>
        <dbReference type="Proteomes" id="UP000548278"/>
    </source>
</evidence>
<proteinExistence type="predicted"/>
<sequence length="223" mass="24934">MEMKKLIKCTAPIFIATLIILPVSPSISALANETSEISEGINATEKTIETEELVVEEISNDEYQVLDKETNETTSIEFSKNHMQSTITNPDGTIDTMIKKDNLIYLNGEVIGEEVKEESRQLLKASAYKYVTTFKTKMSLKKTSASIAVSLAGLLGGPVGVFSTVAGMLLTLKSYAPSKEVYIKIKQYYNSYSREIKNDYSIYKKSNYTGLLKTFTHKYRPYG</sequence>
<evidence type="ECO:0000313" key="3">
    <source>
        <dbReference type="EMBL" id="EAC4551342.1"/>
    </source>
</evidence>
<reference evidence="26" key="8">
    <citation type="submission" date="2019-10" db="EMBL/GenBank/DDBJ databases">
        <authorList>
            <consortium name="NCBI Pathogen Detection Project"/>
        </authorList>
    </citation>
    <scope>NUCLEOTIDE SEQUENCE</scope>
    <source>
        <strain evidence="26">09CEB371LM</strain>
    </source>
</reference>
<dbReference type="EMBL" id="AAAJWF010000001">
    <property type="protein sequence ID" value="EAC7479224.1"/>
    <property type="molecule type" value="Genomic_DNA"/>
</dbReference>
<evidence type="ECO:0000313" key="36">
    <source>
        <dbReference type="Proteomes" id="UP000350032"/>
    </source>
</evidence>
<evidence type="ECO:0000313" key="28">
    <source>
        <dbReference type="EMBL" id="OET47864.1"/>
    </source>
</evidence>
<evidence type="ECO:0000313" key="25">
    <source>
        <dbReference type="EMBL" id="EDP8513563.1"/>
    </source>
</evidence>
<evidence type="ECO:0000313" key="46">
    <source>
        <dbReference type="Proteomes" id="UP000489121"/>
    </source>
</evidence>
<dbReference type="EMBL" id="AABAYG010000001">
    <property type="protein sequence ID" value="EAG2244426.1"/>
    <property type="molecule type" value="Genomic_DNA"/>
</dbReference>
<evidence type="ECO:0000313" key="21">
    <source>
        <dbReference type="EMBL" id="ECY9784556.1"/>
    </source>
</evidence>
<evidence type="ECO:0000313" key="38">
    <source>
        <dbReference type="Proteomes" id="UP000365297"/>
    </source>
</evidence>
<evidence type="ECO:0000313" key="41">
    <source>
        <dbReference type="Proteomes" id="UP000467347"/>
    </source>
</evidence>
<dbReference type="Proteomes" id="UP000336166">
    <property type="component" value="Unassembled WGS sequence"/>
</dbReference>
<dbReference type="Proteomes" id="UP000368512">
    <property type="component" value="Unassembled WGS sequence"/>
</dbReference>
<reference evidence="33 34" key="4">
    <citation type="submission" date="2018-06" db="EMBL/GenBank/DDBJ databases">
        <authorList>
            <consortium name="PulseNet: The National Subtyping Network for Foodborne Disease Surveillance"/>
            <person name="Tarr C.L."/>
            <person name="Trees E."/>
            <person name="Katz L.S."/>
            <person name="Carleton-Romer H.A."/>
            <person name="Stroika S."/>
            <person name="Kucerova Z."/>
            <person name="Roache K.F."/>
            <person name="Sabol A.L."/>
            <person name="Besser J."/>
            <person name="Gerner-Smidt P."/>
        </authorList>
    </citation>
    <scope>NUCLEOTIDE SEQUENCE [LARGE SCALE GENOMIC DNA]</scope>
    <source>
        <strain evidence="3 34">2015L-6227</strain>
        <strain evidence="9 33">PNUSAL000134</strain>
        <strain evidence="7 37">PNUSAL000910</strain>
        <strain evidence="10 43">PNUSAL002298</strain>
        <strain evidence="20 36">PNUSAL004402</strain>
        <strain evidence="21 46">PNUSAL005692</strain>
    </source>
</reference>
<reference evidence="26" key="3">
    <citation type="journal article" date="2018" name="Genome Biol.">
        <title>SKESA: strategic k-mer extension for scrupulous assemblies.</title>
        <authorList>
            <person name="Souvorov A."/>
            <person name="Agarwala R."/>
            <person name="Lipman D.J."/>
        </authorList>
    </citation>
    <scope>NUCLEOTIDE SEQUENCE [LARGE SCALE GENOMIC DNA]</scope>
    <source>
        <strain evidence="26">09CEB371LM</strain>
    </source>
</reference>
<dbReference type="Proteomes" id="UP000478704">
    <property type="component" value="Unassembled WGS sequence"/>
</dbReference>
<evidence type="ECO:0000313" key="40">
    <source>
        <dbReference type="Proteomes" id="UP000455569"/>
    </source>
</evidence>
<evidence type="ECO:0000313" key="5">
    <source>
        <dbReference type="EMBL" id="EAC6549312.1"/>
    </source>
</evidence>
<reference evidence="35 38" key="5">
    <citation type="submission" date="2018-06" db="EMBL/GenBank/DDBJ databases">
        <authorList>
            <consortium name="GenomeTrakr: Next Generation Sequencing Network for Food Pathogen Tracability"/>
        </authorList>
    </citation>
    <scope>NUCLEOTIDE SEQUENCE [LARGE SCALE GENOMIC DNA]</scope>
    <source>
        <strain evidence="13 54">10B02965A-1</strain>
        <strain evidence="6 39">CFSAN008042</strain>
        <strain evidence="15 50">CFSAN063727</strain>
        <strain evidence="22 40">CFSAN102901</strain>
        <strain evidence="4 38">FDA00007096</strain>
        <strain evidence="11">FDA00011243</strain>
        <strain evidence="5 32">FDA00013332</strain>
        <strain evidence="25">FDA00015054</strain>
        <strain evidence="14 51">FDA1005580-S054-001</strain>
        <strain evidence="44">FDA1090798-S029-001</strain>
        <strain evidence="45">FDA956581-098-004</strain>
        <strain evidence="12 48">FDA960927-006-004</strain>
        <strain evidence="16 55">FLAG-38921</strain>
        <strain evidence="19 49">LS1344</strain>
        <strain evidence="23 41">OSF101448</strain>
        <strain evidence="8 35">VA-WGS-00405</strain>
    </source>
</reference>
<dbReference type="Proteomes" id="UP000478682">
    <property type="component" value="Unassembled WGS sequence"/>
</dbReference>
<dbReference type="EMBL" id="AABEKY010000005">
    <property type="protein sequence ID" value="EAG9387889.1"/>
    <property type="molecule type" value="Genomic_DNA"/>
</dbReference>
<dbReference type="Proteomes" id="UP000339309">
    <property type="component" value="Unassembled WGS sequence"/>
</dbReference>
<dbReference type="Proteomes" id="UP000331186">
    <property type="component" value="Unassembled WGS sequence"/>
</dbReference>
<evidence type="ECO:0000313" key="49">
    <source>
        <dbReference type="Proteomes" id="UP000527632"/>
    </source>
</evidence>
<dbReference type="EMBL" id="AAAJKI010000043">
    <property type="protein sequence ID" value="EAC6549312.1"/>
    <property type="molecule type" value="Genomic_DNA"/>
</dbReference>
<dbReference type="Proteomes" id="UP000528151">
    <property type="component" value="Unassembled WGS sequence"/>
</dbReference>
<dbReference type="EMBL" id="JACAVN010000001">
    <property type="protein sequence ID" value="NYA00622.1"/>
    <property type="molecule type" value="Genomic_DNA"/>
</dbReference>
<evidence type="ECO:0000313" key="34">
    <source>
        <dbReference type="Proteomes" id="UP000339309"/>
    </source>
</evidence>
<feature type="signal peptide" evidence="2">
    <location>
        <begin position="1"/>
        <end position="31"/>
    </location>
</feature>
<evidence type="ECO:0000313" key="56">
    <source>
        <dbReference type="Proteomes" id="UP000852906"/>
    </source>
</evidence>
<evidence type="ECO:0000313" key="52">
    <source>
        <dbReference type="Proteomes" id="UP000544530"/>
    </source>
</evidence>
<evidence type="ECO:0000313" key="12">
    <source>
        <dbReference type="EMBL" id="EAG2514161.1"/>
    </source>
</evidence>
<evidence type="ECO:0000313" key="44">
    <source>
        <dbReference type="Proteomes" id="UP000478704"/>
    </source>
</evidence>
<evidence type="ECO:0000313" key="13">
    <source>
        <dbReference type="EMBL" id="EAG2998650.1"/>
    </source>
</evidence>
<dbReference type="RefSeq" id="WP_003724378.1">
    <property type="nucleotide sequence ID" value="NC_021825.2"/>
</dbReference>
<dbReference type="KEGG" id="lmok:CQ02_03425"/>
<dbReference type="EMBL" id="QXLS01000001">
    <property type="protein sequence ID" value="RKA11062.1"/>
    <property type="molecule type" value="Genomic_DNA"/>
</dbReference>
<dbReference type="EMBL" id="AANPAU010000002">
    <property type="protein sequence ID" value="EDP8513563.1"/>
    <property type="molecule type" value="Genomic_DNA"/>
</dbReference>
<evidence type="ECO:0000313" key="4">
    <source>
        <dbReference type="EMBL" id="EAC5550969.1"/>
    </source>
</evidence>
<evidence type="ECO:0000313" key="45">
    <source>
        <dbReference type="Proteomes" id="UP000481141"/>
    </source>
</evidence>
<dbReference type="Proteomes" id="UP000467347">
    <property type="component" value="Unassembled WGS sequence"/>
</dbReference>
<evidence type="ECO:0000313" key="15">
    <source>
        <dbReference type="EMBL" id="EAG4463384.1"/>
    </source>
</evidence>
<evidence type="ECO:0000313" key="20">
    <source>
        <dbReference type="EMBL" id="EAK8896353.1"/>
    </source>
</evidence>
<reference evidence="24 42" key="7">
    <citation type="submission" date="2019-08" db="EMBL/GenBank/DDBJ databases">
        <authorList>
            <person name="Ashton P.M."/>
            <person name="Dallman T."/>
            <person name="Nair S."/>
            <person name="De Pinna E."/>
            <person name="Peters T."/>
            <person name="Grant K."/>
        </authorList>
    </citation>
    <scope>NUCLEOTIDE SEQUENCE [LARGE SCALE GENOMIC DNA]</scope>
    <source>
        <strain evidence="24 42">788324</strain>
    </source>
</reference>
<dbReference type="EMBL" id="AABATR010000001">
    <property type="protein sequence ID" value="EAG1892151.1"/>
    <property type="molecule type" value="Genomic_DNA"/>
</dbReference>
<gene>
    <name evidence="17" type="ORF">AB917_07920</name>
    <name evidence="3" type="ORF">ABZ57_02460</name>
    <name evidence="29" type="ORF">AJL21_10380</name>
    <name evidence="28" type="ORF">AJL21_15395</name>
    <name evidence="4" type="ORF">ARY78_11070</name>
    <name evidence="12" type="ORF">B1N52_03235</name>
    <name evidence="11" type="ORF">B1S26_03300</name>
    <name evidence="13" type="ORF">B5K54_15300</name>
    <name evidence="10" type="ORF">BB997_00850</name>
    <name evidence="15" type="ORF">CA369_13860</name>
    <name evidence="14" type="ORF">CAV64_10985</name>
    <name evidence="18" type="ORF">CW845_10370</name>
    <name evidence="20" type="ORF">D7104_01435</name>
    <name evidence="16" type="ORF">DCT16_00850</name>
    <name evidence="6" type="ORF">DQ70_00825</name>
    <name evidence="5" type="ORF">DU018_13210</name>
    <name evidence="30" type="ORF">DYZ80_00594</name>
    <name evidence="19" type="ORF">E5F58_03275</name>
    <name evidence="21" type="ORF">F6515_16425</name>
    <name evidence="24" type="ORF">FV747_05985</name>
    <name evidence="25" type="ORF">G3O21_000964</name>
    <name evidence="26" type="ORF">GHH22_08910</name>
    <name evidence="23" type="ORF">GJW51_02805</name>
    <name evidence="22" type="ORF">GQG13_01055</name>
    <name evidence="27" type="ORF">HZJ64_02160</name>
    <name evidence="7" type="ORF">KV70_09040</name>
    <name evidence="8" type="ORF">UI29_03065</name>
    <name evidence="9" type="ORF">Y261_10285</name>
</gene>
<dbReference type="EMBL" id="AABBZO010000020">
    <property type="protein sequence ID" value="EAG4463384.1"/>
    <property type="molecule type" value="Genomic_DNA"/>
</dbReference>
<keyword evidence="1" id="KW-0472">Membrane</keyword>
<evidence type="ECO:0000313" key="14">
    <source>
        <dbReference type="EMBL" id="EAG4331761.1"/>
    </source>
</evidence>
<evidence type="ECO:0000313" key="18">
    <source>
        <dbReference type="EMBL" id="EAG9387889.1"/>
    </source>
</evidence>
<evidence type="ECO:0000313" key="7">
    <source>
        <dbReference type="EMBL" id="EAC9040351.1"/>
    </source>
</evidence>
<comment type="caution">
    <text evidence="12">The sequence shown here is derived from an EMBL/GenBank/DDBJ whole genome shotgun (WGS) entry which is preliminary data.</text>
</comment>
<dbReference type="EMBL" id="AAAIKW010000001">
    <property type="protein sequence ID" value="EAC4551342.1"/>
    <property type="molecule type" value="Genomic_DNA"/>
</dbReference>
<name>A0A0B8RDT5_LISMN</name>
<dbReference type="Proteomes" id="UP000345329">
    <property type="component" value="Unassembled WGS sequence"/>
</dbReference>
<dbReference type="EMBL" id="AABBHO010000086">
    <property type="protein sequence ID" value="EAG2998650.1"/>
    <property type="molecule type" value="Genomic_DNA"/>
</dbReference>
<evidence type="ECO:0000313" key="11">
    <source>
        <dbReference type="EMBL" id="EAG2244426.1"/>
    </source>
</evidence>
<feature type="transmembrane region" description="Helical" evidence="1">
    <location>
        <begin position="147"/>
        <end position="170"/>
    </location>
</feature>
<dbReference type="EMBL" id="AAAREG010000007">
    <property type="protein sequence ID" value="EAE2354734.1"/>
    <property type="molecule type" value="Genomic_DNA"/>
</dbReference>
<dbReference type="Proteomes" id="UP000852906">
    <property type="component" value="Unassembled WGS sequence"/>
</dbReference>
<evidence type="ECO:0000313" key="26">
    <source>
        <dbReference type="EMBL" id="HAA8053275.1"/>
    </source>
</evidence>
<dbReference type="EMBL" id="AABGUK010000001">
    <property type="protein sequence ID" value="EAH4241019.1"/>
    <property type="molecule type" value="Genomic_DNA"/>
</dbReference>
<evidence type="ECO:0000313" key="32">
    <source>
        <dbReference type="Proteomes" id="UP000331186"/>
    </source>
</evidence>
<evidence type="ECO:0000313" key="35">
    <source>
        <dbReference type="Proteomes" id="UP000345329"/>
    </source>
</evidence>
<dbReference type="Proteomes" id="UP000350032">
    <property type="component" value="Unassembled WGS sequence"/>
</dbReference>
<reference evidence="28 56" key="1">
    <citation type="submission" date="2016-09" db="EMBL/GenBank/DDBJ databases">
        <title>100K Listeria isolates.</title>
        <authorList>
            <person name="Chen P."/>
            <person name="Weimer B.C."/>
            <person name="Kong N."/>
            <person name="Huang B."/>
        </authorList>
    </citation>
    <scope>NUCLEOTIDE SEQUENCE [LARGE SCALE GENOMIC DNA]</scope>
    <source>
        <strain evidence="28 56">BCW_2383</strain>
    </source>
</reference>
<dbReference type="Proteomes" id="UP000548278">
    <property type="component" value="Unassembled WGS sequence"/>
</dbReference>
<evidence type="ECO:0000313" key="37">
    <source>
        <dbReference type="Proteomes" id="UP000354255"/>
    </source>
</evidence>
<reference evidence="27 52" key="9">
    <citation type="submission" date="2020-06" db="EMBL/GenBank/DDBJ databases">
        <title>Two Listeria outbreaks in Switzerland in 2018 and 2020.</title>
        <authorList>
            <person name="Stevens M.J.A."/>
            <person name="Bloemberg G."/>
            <person name="Nusch-Inderbinnen M."/>
            <person name="Stephan R."/>
        </authorList>
    </citation>
    <scope>NUCLEOTIDE SEQUENCE [LARGE SCALE GENOMIC DNA]</scope>
    <source>
        <strain evidence="27 52">N18-0707</strain>
    </source>
</reference>
<dbReference type="Proteomes" id="UP000481141">
    <property type="component" value="Unassembled WGS sequence"/>
</dbReference>
<evidence type="ECO:0000313" key="47">
    <source>
        <dbReference type="Proteomes" id="UP000522199"/>
    </source>
</evidence>
<evidence type="ECO:0000313" key="10">
    <source>
        <dbReference type="EMBL" id="EAG1892151.1"/>
    </source>
</evidence>
<dbReference type="Proteomes" id="UP000527632">
    <property type="component" value="Unassembled WGS sequence"/>
</dbReference>
<dbReference type="EMBL" id="AABBYJ010000006">
    <property type="protein sequence ID" value="EAG4331761.1"/>
    <property type="molecule type" value="Genomic_DNA"/>
</dbReference>
<dbReference type="Proteomes" id="UP000566721">
    <property type="component" value="Unassembled WGS sequence"/>
</dbReference>
<dbReference type="EMBL" id="AABDGJ010000004">
    <property type="protein sequence ID" value="EAG6990513.1"/>
    <property type="molecule type" value="Genomic_DNA"/>
</dbReference>
<evidence type="ECO:0000313" key="51">
    <source>
        <dbReference type="Proteomes" id="UP000540117"/>
    </source>
</evidence>
<evidence type="ECO:0000256" key="1">
    <source>
        <dbReference type="SAM" id="Phobius"/>
    </source>
</evidence>
<dbReference type="Proteomes" id="UP000549379">
    <property type="component" value="Unassembled WGS sequence"/>
</dbReference>
<dbReference type="Proteomes" id="UP000522199">
    <property type="component" value="Unassembled WGS sequence"/>
</dbReference>
<evidence type="ECO:0000313" key="29">
    <source>
        <dbReference type="EMBL" id="OET48667.1"/>
    </source>
</evidence>
<dbReference type="AlphaFoldDB" id="A0A0B8RDT5"/>
<organism evidence="12 48">
    <name type="scientific">Listeria monocytogenes</name>
    <dbReference type="NCBI Taxonomy" id="1639"/>
    <lineage>
        <taxon>Bacteria</taxon>
        <taxon>Bacillati</taxon>
        <taxon>Bacillota</taxon>
        <taxon>Bacilli</taxon>
        <taxon>Bacillales</taxon>
        <taxon>Listeriaceae</taxon>
        <taxon>Listeria</taxon>
    </lineage>
</organism>
<dbReference type="Proteomes" id="UP000544530">
    <property type="component" value="Unassembled WGS sequence"/>
</dbReference>
<dbReference type="Proteomes" id="UP000272537">
    <property type="component" value="Unassembled WGS sequence"/>
</dbReference>
<evidence type="ECO:0000313" key="27">
    <source>
        <dbReference type="EMBL" id="NYA00622.1"/>
    </source>
</evidence>